<gene>
    <name evidence="2" type="ORF">B1202_02785</name>
</gene>
<reference evidence="2 3" key="1">
    <citation type="submission" date="2017-02" db="EMBL/GenBank/DDBJ databases">
        <title>Acinetobacter sp. ANC 4945, whole genome shotgun sequencing project.</title>
        <authorList>
            <person name="Radolfova-Krizova L."/>
            <person name="Al Atrouni A."/>
            <person name="Nemec A."/>
        </authorList>
    </citation>
    <scope>NUCLEOTIDE SEQUENCE [LARGE SCALE GENOMIC DNA]</scope>
    <source>
        <strain evidence="2 3">ANC 4945</strain>
    </source>
</reference>
<evidence type="ECO:0000313" key="2">
    <source>
        <dbReference type="EMBL" id="OOV85581.1"/>
    </source>
</evidence>
<name>A0A1T1H6T7_9GAMM</name>
<evidence type="ECO:0000313" key="3">
    <source>
        <dbReference type="Proteomes" id="UP000191160"/>
    </source>
</evidence>
<dbReference type="AlphaFoldDB" id="A0A1T1H6T7"/>
<keyword evidence="3" id="KW-1185">Reference proteome</keyword>
<accession>A0A1T1H6T7</accession>
<sequence length="184" mass="21479">MAKYHFIQGKIYIHSRQPSKLSWGLQKPIESVYFQCFIQSQLFSGNFCAVHCQPADQIRAIYIEKNQQKTIVGLCNCTQQILHLHPRRLMFSHISMPRLFSNFLQLSGFLLIFSIVHFQPQCMAQFIISPSIGSCGRILFHCRFNWLNIDFMYMHRTTARITVLAQFPPNIYTAPCASMCKFEF</sequence>
<feature type="transmembrane region" description="Helical" evidence="1">
    <location>
        <begin position="99"/>
        <end position="118"/>
    </location>
</feature>
<protein>
    <submittedName>
        <fullName evidence="2">Uncharacterized protein</fullName>
    </submittedName>
</protein>
<comment type="caution">
    <text evidence="2">The sequence shown here is derived from an EMBL/GenBank/DDBJ whole genome shotgun (WGS) entry which is preliminary data.</text>
</comment>
<dbReference type="Proteomes" id="UP000191160">
    <property type="component" value="Unassembled WGS sequence"/>
</dbReference>
<keyword evidence="1" id="KW-0472">Membrane</keyword>
<keyword evidence="1" id="KW-1133">Transmembrane helix</keyword>
<dbReference type="RefSeq" id="WP_078189051.1">
    <property type="nucleotide sequence ID" value="NZ_JAMCOZ010000015.1"/>
</dbReference>
<evidence type="ECO:0000256" key="1">
    <source>
        <dbReference type="SAM" id="Phobius"/>
    </source>
</evidence>
<keyword evidence="1" id="KW-0812">Transmembrane</keyword>
<organism evidence="2 3">
    <name type="scientific">Acinetobacter amyesii</name>
    <dbReference type="NCBI Taxonomy" id="2942470"/>
    <lineage>
        <taxon>Bacteria</taxon>
        <taxon>Pseudomonadati</taxon>
        <taxon>Pseudomonadota</taxon>
        <taxon>Gammaproteobacteria</taxon>
        <taxon>Moraxellales</taxon>
        <taxon>Moraxellaceae</taxon>
        <taxon>Acinetobacter</taxon>
    </lineage>
</organism>
<proteinExistence type="predicted"/>
<dbReference type="EMBL" id="MVKX01000001">
    <property type="protein sequence ID" value="OOV85581.1"/>
    <property type="molecule type" value="Genomic_DNA"/>
</dbReference>